<reference evidence="1 2" key="1">
    <citation type="submission" date="2018-11" db="EMBL/GenBank/DDBJ databases">
        <authorList>
            <consortium name="Pathogen Informatics"/>
        </authorList>
    </citation>
    <scope>NUCLEOTIDE SEQUENCE [LARGE SCALE GENOMIC DNA]</scope>
    <source>
        <strain>Denwood</strain>
        <strain evidence="2">Zambia</strain>
    </source>
</reference>
<gene>
    <name evidence="1" type="ORF">SMTD_LOCUS18830</name>
</gene>
<name>A0A3P8G6Q6_9TREM</name>
<protein>
    <submittedName>
        <fullName evidence="1">Uncharacterized protein</fullName>
    </submittedName>
</protein>
<dbReference type="Proteomes" id="UP000269396">
    <property type="component" value="Unassembled WGS sequence"/>
</dbReference>
<sequence>MEENMNTVEEHHIILAVHAKTVTLEGLLVQRNTRLLKLPHQIHLASDHIEAAGDEVIAIDLVETEAVKEIVVGIEVNVGIMNDQFALLDKAIVVHRVAKSNLPHQDPLLLRINNQLPNLILFRLPQQQLPTLPPPWELRTPAAKLLDKPFISLDRYCCTVQFLYFK</sequence>
<evidence type="ECO:0000313" key="1">
    <source>
        <dbReference type="EMBL" id="VDP78121.1"/>
    </source>
</evidence>
<organism evidence="1 2">
    <name type="scientific">Schistosoma mattheei</name>
    <dbReference type="NCBI Taxonomy" id="31246"/>
    <lineage>
        <taxon>Eukaryota</taxon>
        <taxon>Metazoa</taxon>
        <taxon>Spiralia</taxon>
        <taxon>Lophotrochozoa</taxon>
        <taxon>Platyhelminthes</taxon>
        <taxon>Trematoda</taxon>
        <taxon>Digenea</taxon>
        <taxon>Strigeidida</taxon>
        <taxon>Schistosomatoidea</taxon>
        <taxon>Schistosomatidae</taxon>
        <taxon>Schistosoma</taxon>
    </lineage>
</organism>
<dbReference type="AlphaFoldDB" id="A0A3P8G6Q6"/>
<keyword evidence="2" id="KW-1185">Reference proteome</keyword>
<proteinExistence type="predicted"/>
<dbReference type="EMBL" id="UZAL01041194">
    <property type="protein sequence ID" value="VDP78121.1"/>
    <property type="molecule type" value="Genomic_DNA"/>
</dbReference>
<evidence type="ECO:0000313" key="2">
    <source>
        <dbReference type="Proteomes" id="UP000269396"/>
    </source>
</evidence>
<accession>A0A3P8G6Q6</accession>